<accession>A0ABP9FQ96</accession>
<name>A0ABP9FQ96_9MICC</name>
<dbReference type="Proteomes" id="UP001500368">
    <property type="component" value="Unassembled WGS sequence"/>
</dbReference>
<dbReference type="InterPro" id="IPR037523">
    <property type="entry name" value="VOC_core"/>
</dbReference>
<dbReference type="RefSeq" id="WP_345476449.1">
    <property type="nucleotide sequence ID" value="NZ_BAABLW010000002.1"/>
</dbReference>
<dbReference type="PANTHER" id="PTHR35908:SF1">
    <property type="entry name" value="CONSERVED PROTEIN"/>
    <property type="match status" value="1"/>
</dbReference>
<dbReference type="InterPro" id="IPR041581">
    <property type="entry name" value="Glyoxalase_6"/>
</dbReference>
<protein>
    <submittedName>
        <fullName evidence="2">VOC family protein</fullName>
    </submittedName>
</protein>
<sequence>MRFSRQVIVLDAANIEEVAQFWAALLEGKVQRSDEDWYEIELDGDYPVAIQRVVDHVPPQWPDGQPQQIHLDFFVEDIRAEHARALELGAEFLKASSDLDASTGFQVYADPAGHPFCLCWGWDTWRQETDAAS</sequence>
<comment type="caution">
    <text evidence="2">The sequence shown here is derived from an EMBL/GenBank/DDBJ whole genome shotgun (WGS) entry which is preliminary data.</text>
</comment>
<evidence type="ECO:0000313" key="2">
    <source>
        <dbReference type="EMBL" id="GAA4912825.1"/>
    </source>
</evidence>
<dbReference type="SUPFAM" id="SSF54593">
    <property type="entry name" value="Glyoxalase/Bleomycin resistance protein/Dihydroxybiphenyl dioxygenase"/>
    <property type="match status" value="1"/>
</dbReference>
<dbReference type="PANTHER" id="PTHR35908">
    <property type="entry name" value="HYPOTHETICAL FUSION PROTEIN"/>
    <property type="match status" value="1"/>
</dbReference>
<keyword evidence="3" id="KW-1185">Reference proteome</keyword>
<evidence type="ECO:0000313" key="3">
    <source>
        <dbReference type="Proteomes" id="UP001500368"/>
    </source>
</evidence>
<feature type="domain" description="VOC" evidence="1">
    <location>
        <begin position="2"/>
        <end position="121"/>
    </location>
</feature>
<dbReference type="Gene3D" id="3.10.180.10">
    <property type="entry name" value="2,3-Dihydroxybiphenyl 1,2-Dioxygenase, domain 1"/>
    <property type="match status" value="1"/>
</dbReference>
<organism evidence="2 3">
    <name type="scientific">Nesterenkonia rhizosphaerae</name>
    <dbReference type="NCBI Taxonomy" id="1348272"/>
    <lineage>
        <taxon>Bacteria</taxon>
        <taxon>Bacillati</taxon>
        <taxon>Actinomycetota</taxon>
        <taxon>Actinomycetes</taxon>
        <taxon>Micrococcales</taxon>
        <taxon>Micrococcaceae</taxon>
        <taxon>Nesterenkonia</taxon>
    </lineage>
</organism>
<dbReference type="Pfam" id="PF18029">
    <property type="entry name" value="Glyoxalase_6"/>
    <property type="match status" value="1"/>
</dbReference>
<dbReference type="EMBL" id="BAABLW010000002">
    <property type="protein sequence ID" value="GAA4912825.1"/>
    <property type="molecule type" value="Genomic_DNA"/>
</dbReference>
<proteinExistence type="predicted"/>
<dbReference type="InterPro" id="IPR029068">
    <property type="entry name" value="Glyas_Bleomycin-R_OHBP_Dase"/>
</dbReference>
<reference evidence="3" key="1">
    <citation type="journal article" date="2019" name="Int. J. Syst. Evol. Microbiol.">
        <title>The Global Catalogue of Microorganisms (GCM) 10K type strain sequencing project: providing services to taxonomists for standard genome sequencing and annotation.</title>
        <authorList>
            <consortium name="The Broad Institute Genomics Platform"/>
            <consortium name="The Broad Institute Genome Sequencing Center for Infectious Disease"/>
            <person name="Wu L."/>
            <person name="Ma J."/>
        </authorList>
    </citation>
    <scope>NUCLEOTIDE SEQUENCE [LARGE SCALE GENOMIC DNA]</scope>
    <source>
        <strain evidence="3">JCM 19129</strain>
    </source>
</reference>
<gene>
    <name evidence="2" type="ORF">GCM10025790_04320</name>
</gene>
<dbReference type="PROSITE" id="PS51819">
    <property type="entry name" value="VOC"/>
    <property type="match status" value="1"/>
</dbReference>
<evidence type="ECO:0000259" key="1">
    <source>
        <dbReference type="PROSITE" id="PS51819"/>
    </source>
</evidence>